<dbReference type="InterPro" id="IPR050072">
    <property type="entry name" value="Peptidase_M20A"/>
</dbReference>
<evidence type="ECO:0000313" key="5">
    <source>
        <dbReference type="Proteomes" id="UP000231198"/>
    </source>
</evidence>
<dbReference type="Proteomes" id="UP000231198">
    <property type="component" value="Unassembled WGS sequence"/>
</dbReference>
<dbReference type="GO" id="GO:0016787">
    <property type="term" value="F:hydrolase activity"/>
    <property type="evidence" value="ECO:0007669"/>
    <property type="project" value="UniProtKB-KW"/>
</dbReference>
<dbReference type="AlphaFoldDB" id="A0A2H0WS70"/>
<dbReference type="Gene3D" id="3.40.630.10">
    <property type="entry name" value="Zn peptidases"/>
    <property type="match status" value="2"/>
</dbReference>
<keyword evidence="2" id="KW-0378">Hydrolase</keyword>
<accession>A0A2H0WS70</accession>
<keyword evidence="1" id="KW-0479">Metal-binding</keyword>
<feature type="domain" description="Peptidase M20 dimerisation" evidence="3">
    <location>
        <begin position="171"/>
        <end position="270"/>
    </location>
</feature>
<dbReference type="SUPFAM" id="SSF55031">
    <property type="entry name" value="Bacterial exopeptidase dimerisation domain"/>
    <property type="match status" value="1"/>
</dbReference>
<dbReference type="SUPFAM" id="SSF53187">
    <property type="entry name" value="Zn-dependent exopeptidases"/>
    <property type="match status" value="1"/>
</dbReference>
<dbReference type="InterPro" id="IPR036264">
    <property type="entry name" value="Bact_exopeptidase_dim_dom"/>
</dbReference>
<reference evidence="5" key="1">
    <citation type="submission" date="2017-09" db="EMBL/GenBank/DDBJ databases">
        <title>Depth-based differentiation of microbial function through sediment-hosted aquifers and enrichment of novel symbionts in the deep terrestrial subsurface.</title>
        <authorList>
            <person name="Probst A.J."/>
            <person name="Ladd B."/>
            <person name="Jarett J.K."/>
            <person name="Geller-Mcgrath D.E."/>
            <person name="Sieber C.M.K."/>
            <person name="Emerson J.B."/>
            <person name="Anantharaman K."/>
            <person name="Thomas B.C."/>
            <person name="Malmstrom R."/>
            <person name="Stieglmeier M."/>
            <person name="Klingl A."/>
            <person name="Woyke T."/>
            <person name="Ryan C.M."/>
            <person name="Banfield J.F."/>
        </authorList>
    </citation>
    <scope>NUCLEOTIDE SEQUENCE [LARGE SCALE GENOMIC DNA]</scope>
</reference>
<dbReference type="InterPro" id="IPR011650">
    <property type="entry name" value="Peptidase_M20_dimer"/>
</dbReference>
<evidence type="ECO:0000256" key="1">
    <source>
        <dbReference type="ARBA" id="ARBA00022723"/>
    </source>
</evidence>
<sequence length="374" mass="41810">MSLIGTLQDLVRIPSLSGHEKQAQEYIKANLGKSHLKPFFQGENLVVHLEGQDRTRAFIFNSHVDVVDAGDESRWTQGGPWSGMIKNGRMYGRGTSDMKAGVWASMELAKRLGQKDHLPCDLWFTYVVQEETDGSGTRSFAEWFRSDGKAAKYKEKAAIFTEPTSLTSLEYGHRGNYFIRAKIEGDAGHASRPHAIQKHAILTMVDFIADLAKQMKKWEKRFPQEGFIAPTITPTAIEAKTGSPNRVSDLCVATFDLRTIPKWDEEAFIEVKELADKRDILLSLIYPSAPTGYTKPDAKIIQIFQRLIPNLELTVSQASADLGFLTKIGVEGVIFGPGEKELSHAMNESVSIDQVLKAPEIYQRIYERWATGSS</sequence>
<dbReference type="EMBL" id="PEZG01000069">
    <property type="protein sequence ID" value="PIS15522.1"/>
    <property type="molecule type" value="Genomic_DNA"/>
</dbReference>
<organism evidence="4 5">
    <name type="scientific">Candidatus Roizmanbacteria bacterium CG09_land_8_20_14_0_10_41_9</name>
    <dbReference type="NCBI Taxonomy" id="1974850"/>
    <lineage>
        <taxon>Bacteria</taxon>
        <taxon>Candidatus Roizmaniibacteriota</taxon>
    </lineage>
</organism>
<protein>
    <recommendedName>
        <fullName evidence="3">Peptidase M20 dimerisation domain-containing protein</fullName>
    </recommendedName>
</protein>
<evidence type="ECO:0000259" key="3">
    <source>
        <dbReference type="Pfam" id="PF07687"/>
    </source>
</evidence>
<dbReference type="Gene3D" id="3.30.70.360">
    <property type="match status" value="1"/>
</dbReference>
<gene>
    <name evidence="4" type="ORF">COT62_03195</name>
</gene>
<evidence type="ECO:0000313" key="4">
    <source>
        <dbReference type="EMBL" id="PIS15522.1"/>
    </source>
</evidence>
<evidence type="ECO:0000256" key="2">
    <source>
        <dbReference type="ARBA" id="ARBA00022801"/>
    </source>
</evidence>
<proteinExistence type="predicted"/>
<dbReference type="InterPro" id="IPR002933">
    <property type="entry name" value="Peptidase_M20"/>
</dbReference>
<name>A0A2H0WS70_9BACT</name>
<dbReference type="Pfam" id="PF07687">
    <property type="entry name" value="M20_dimer"/>
    <property type="match status" value="1"/>
</dbReference>
<dbReference type="GO" id="GO:0046872">
    <property type="term" value="F:metal ion binding"/>
    <property type="evidence" value="ECO:0007669"/>
    <property type="project" value="UniProtKB-KW"/>
</dbReference>
<comment type="caution">
    <text evidence="4">The sequence shown here is derived from an EMBL/GenBank/DDBJ whole genome shotgun (WGS) entry which is preliminary data.</text>
</comment>
<dbReference type="PANTHER" id="PTHR43808:SF32">
    <property type="entry name" value="ARGE_DAPE-RELATED DEACYLASE"/>
    <property type="match status" value="1"/>
</dbReference>
<dbReference type="Pfam" id="PF01546">
    <property type="entry name" value="Peptidase_M20"/>
    <property type="match status" value="1"/>
</dbReference>
<dbReference type="PANTHER" id="PTHR43808">
    <property type="entry name" value="ACETYLORNITHINE DEACETYLASE"/>
    <property type="match status" value="1"/>
</dbReference>